<dbReference type="RefSeq" id="WP_059070452.1">
    <property type="nucleotide sequence ID" value="NZ_LNAL01000006.1"/>
</dbReference>
<dbReference type="PANTHER" id="PTHR43639:SF1">
    <property type="entry name" value="SHORT-CHAIN DEHYDROGENASE_REDUCTASE FAMILY PROTEIN"/>
    <property type="match status" value="1"/>
</dbReference>
<evidence type="ECO:0000256" key="2">
    <source>
        <dbReference type="ARBA" id="ARBA00023002"/>
    </source>
</evidence>
<gene>
    <name evidence="4" type="ORF">ASU33_11235</name>
</gene>
<dbReference type="Proteomes" id="UP000054223">
    <property type="component" value="Unassembled WGS sequence"/>
</dbReference>
<dbReference type="InterPro" id="IPR057326">
    <property type="entry name" value="KR_dom"/>
</dbReference>
<evidence type="ECO:0000259" key="3">
    <source>
        <dbReference type="SMART" id="SM00822"/>
    </source>
</evidence>
<proteinExistence type="inferred from homology"/>
<keyword evidence="2" id="KW-0560">Oxidoreductase</keyword>
<dbReference type="EMBL" id="LNAL01000006">
    <property type="protein sequence ID" value="KUG08707.1"/>
    <property type="molecule type" value="Genomic_DNA"/>
</dbReference>
<dbReference type="PRINTS" id="PR00080">
    <property type="entry name" value="SDRFAMILY"/>
</dbReference>
<dbReference type="Pfam" id="PF13561">
    <property type="entry name" value="adh_short_C2"/>
    <property type="match status" value="1"/>
</dbReference>
<evidence type="ECO:0000256" key="1">
    <source>
        <dbReference type="ARBA" id="ARBA00006484"/>
    </source>
</evidence>
<dbReference type="InterPro" id="IPR020904">
    <property type="entry name" value="Sc_DH/Rdtase_CS"/>
</dbReference>
<dbReference type="Gene3D" id="3.40.50.720">
    <property type="entry name" value="NAD(P)-binding Rossmann-like Domain"/>
    <property type="match status" value="1"/>
</dbReference>
<feature type="domain" description="Ketoreductase" evidence="3">
    <location>
        <begin position="6"/>
        <end position="193"/>
    </location>
</feature>
<protein>
    <submittedName>
        <fullName evidence="4">Sugar dehydrogenase</fullName>
    </submittedName>
</protein>
<name>A0A9X0HMF7_SOLP1</name>
<dbReference type="OrthoDB" id="9804104at2"/>
<dbReference type="InterPro" id="IPR036291">
    <property type="entry name" value="NAD(P)-bd_dom_sf"/>
</dbReference>
<evidence type="ECO:0000313" key="5">
    <source>
        <dbReference type="Proteomes" id="UP000054223"/>
    </source>
</evidence>
<comment type="caution">
    <text evidence="4">The sequence shown here is derived from an EMBL/GenBank/DDBJ whole genome shotgun (WGS) entry which is preliminary data.</text>
</comment>
<comment type="similarity">
    <text evidence="1">Belongs to the short-chain dehydrogenases/reductases (SDR) family.</text>
</comment>
<accession>A0A9X0HMF7</accession>
<dbReference type="InterPro" id="IPR002347">
    <property type="entry name" value="SDR_fam"/>
</dbReference>
<sequence length="242" mass="25930">MRFKNKVCLVTGGSSGIGKATALQLAAEGGRVAILSRTEKDGNAVVAEITNAGGEAVFIETDLGQPKDIEAAVDEVLRRWKRVDVLVNDAAMMTYKPLAELSLEEWNQLMQVNLQAVFLLCQRCIPHMQGGAIVNVSSVHAFETTPNLIPYATSKGALEAFTRGVSREYDRQQVRINNVAPGAVDTPMLWDNPNVKNGQEKVEGAVGQPAEIAAVICFLASPEASFVHGTTVVADGGRLNIL</sequence>
<organism evidence="4 5">
    <name type="scientific">Solirubrum puertoriconensis</name>
    <dbReference type="NCBI Taxonomy" id="1751427"/>
    <lineage>
        <taxon>Bacteria</taxon>
        <taxon>Pseudomonadati</taxon>
        <taxon>Bacteroidota</taxon>
        <taxon>Cytophagia</taxon>
        <taxon>Cytophagales</taxon>
    </lineage>
</organism>
<dbReference type="PROSITE" id="PS00061">
    <property type="entry name" value="ADH_SHORT"/>
    <property type="match status" value="1"/>
</dbReference>
<reference evidence="4 5" key="1">
    <citation type="submission" date="2015-11" db="EMBL/GenBank/DDBJ databases">
        <title>Solirubrum puertoriconensis gen. nov. an environmental bacteria isolated in Puerto Rico.</title>
        <authorList>
            <person name="Cuebas-Irizarry M.F."/>
            <person name="Montalvo-Rodriguez R."/>
        </authorList>
    </citation>
    <scope>NUCLEOTIDE SEQUENCE [LARGE SCALE GENOMIC DNA]</scope>
    <source>
        <strain evidence="4 5">MC1A</strain>
    </source>
</reference>
<dbReference type="SMART" id="SM00822">
    <property type="entry name" value="PKS_KR"/>
    <property type="match status" value="1"/>
</dbReference>
<dbReference type="SUPFAM" id="SSF51735">
    <property type="entry name" value="NAD(P)-binding Rossmann-fold domains"/>
    <property type="match status" value="1"/>
</dbReference>
<evidence type="ECO:0000313" key="4">
    <source>
        <dbReference type="EMBL" id="KUG08707.1"/>
    </source>
</evidence>
<keyword evidence="5" id="KW-1185">Reference proteome</keyword>
<dbReference type="GO" id="GO:0016491">
    <property type="term" value="F:oxidoreductase activity"/>
    <property type="evidence" value="ECO:0007669"/>
    <property type="project" value="UniProtKB-KW"/>
</dbReference>
<dbReference type="CDD" id="cd05233">
    <property type="entry name" value="SDR_c"/>
    <property type="match status" value="1"/>
</dbReference>
<dbReference type="AlphaFoldDB" id="A0A9X0HMF7"/>
<dbReference type="PANTHER" id="PTHR43639">
    <property type="entry name" value="OXIDOREDUCTASE, SHORT-CHAIN DEHYDROGENASE/REDUCTASE FAMILY (AFU_ORTHOLOGUE AFUA_5G02870)"/>
    <property type="match status" value="1"/>
</dbReference>
<dbReference type="PRINTS" id="PR00081">
    <property type="entry name" value="GDHRDH"/>
</dbReference>
<dbReference type="FunFam" id="3.40.50.720:FF:000084">
    <property type="entry name" value="Short-chain dehydrogenase reductase"/>
    <property type="match status" value="1"/>
</dbReference>